<keyword evidence="3" id="KW-0732">Signal</keyword>
<dbReference type="PANTHER" id="PTHR12147:SF26">
    <property type="entry name" value="PEPTIDASE M28 DOMAIN-CONTAINING PROTEIN"/>
    <property type="match status" value="1"/>
</dbReference>
<reference evidence="6 7" key="1">
    <citation type="submission" date="2019-03" db="EMBL/GenBank/DDBJ databases">
        <title>Genomic Encyclopedia of Archaeal and Bacterial Type Strains, Phase II (KMG-II): from individual species to whole genera.</title>
        <authorList>
            <person name="Goeker M."/>
        </authorList>
    </citation>
    <scope>NUCLEOTIDE SEQUENCE [LARGE SCALE GENOMIC DNA]</scope>
    <source>
        <strain evidence="6 7">DSM 24323</strain>
    </source>
</reference>
<evidence type="ECO:0000256" key="2">
    <source>
        <dbReference type="SAM" id="Phobius"/>
    </source>
</evidence>
<dbReference type="Pfam" id="PF02225">
    <property type="entry name" value="PA"/>
    <property type="match status" value="1"/>
</dbReference>
<name>A0A4R7JAJ8_9ACTN</name>
<evidence type="ECO:0000259" key="4">
    <source>
        <dbReference type="Pfam" id="PF02225"/>
    </source>
</evidence>
<keyword evidence="7" id="KW-1185">Reference proteome</keyword>
<dbReference type="AlphaFoldDB" id="A0A4R7JAJ8"/>
<keyword evidence="2" id="KW-0812">Transmembrane</keyword>
<keyword evidence="2" id="KW-1133">Transmembrane helix</keyword>
<dbReference type="InterPro" id="IPR046450">
    <property type="entry name" value="PA_dom_sf"/>
</dbReference>
<dbReference type="Gene3D" id="3.40.630.10">
    <property type="entry name" value="Zn peptidases"/>
    <property type="match status" value="1"/>
</dbReference>
<evidence type="ECO:0000259" key="5">
    <source>
        <dbReference type="Pfam" id="PF04389"/>
    </source>
</evidence>
<dbReference type="SUPFAM" id="SSF53187">
    <property type="entry name" value="Zn-dependent exopeptidases"/>
    <property type="match status" value="1"/>
</dbReference>
<gene>
    <name evidence="6" type="ORF">CLV29_1205</name>
</gene>
<feature type="compositionally biased region" description="Low complexity" evidence="1">
    <location>
        <begin position="523"/>
        <end position="535"/>
    </location>
</feature>
<dbReference type="InterPro" id="IPR003137">
    <property type="entry name" value="PA_domain"/>
</dbReference>
<dbReference type="RefSeq" id="WP_208292772.1">
    <property type="nucleotide sequence ID" value="NZ_CP171129.1"/>
</dbReference>
<dbReference type="GO" id="GO:0008235">
    <property type="term" value="F:metalloexopeptidase activity"/>
    <property type="evidence" value="ECO:0007669"/>
    <property type="project" value="InterPro"/>
</dbReference>
<feature type="domain" description="PA" evidence="4">
    <location>
        <begin position="134"/>
        <end position="217"/>
    </location>
</feature>
<dbReference type="EMBL" id="SOAW01000001">
    <property type="protein sequence ID" value="TDT33583.1"/>
    <property type="molecule type" value="Genomic_DNA"/>
</dbReference>
<feature type="transmembrane region" description="Helical" evidence="2">
    <location>
        <begin position="549"/>
        <end position="570"/>
    </location>
</feature>
<proteinExistence type="predicted"/>
<sequence length="575" mass="59781">MKLRKSSAVVAAATTAVAMAVTVPAFAAVPPNLDDLVATVSTDAVMDHLQEFQDIADANDGNRAAGEPGYEASLAYVESTLSDAGYEVERQAFSFPFEQVISSSLELDGEAVPETDAISMAYSPSTDGPITAGLAKAIDEANQGCEPTDYDASAEGAFVVVSRGTCAFAQKSESAGVAGAVGVIVYNNEAGILNGTYGSPTDAQIPGYGTTPEFGASLLEQLETAELTMDHDALVEVRDTWNLLAETPEGREDNVVVAGAHLDGVLEGAGINDNASGSAVLLETALQLRENPEIINNKVRFAFWGAEENGLLGSTHYVNDLAANDPAALENMVGYLNFDMVASPNYSVGVYDADESTYTAPVEVPEGSIQIESLFTDNFDADGQPWVDSEFSGRSDYQAFIDNGVAAGGIFSGADGSKTAEEVEMFGGTEGIPYDPNYHSPEDDIDNVSTEALDIFIPSIAEAIFTLAYDSSTVNGKYPVEEPTPTPMPTESAPSPTESAPSPTESTPPSSEPTESPSEESSESPSTAPSSSSSTDTDGDRPPLADTGAASVVIPGLLAGAALIGGGYALSRRRQ</sequence>
<evidence type="ECO:0000256" key="3">
    <source>
        <dbReference type="SAM" id="SignalP"/>
    </source>
</evidence>
<evidence type="ECO:0000313" key="7">
    <source>
        <dbReference type="Proteomes" id="UP000295371"/>
    </source>
</evidence>
<dbReference type="Proteomes" id="UP000295371">
    <property type="component" value="Unassembled WGS sequence"/>
</dbReference>
<dbReference type="PANTHER" id="PTHR12147">
    <property type="entry name" value="METALLOPEPTIDASE M28 FAMILY MEMBER"/>
    <property type="match status" value="1"/>
</dbReference>
<feature type="compositionally biased region" description="Low complexity" evidence="1">
    <location>
        <begin position="489"/>
        <end position="516"/>
    </location>
</feature>
<keyword evidence="6" id="KW-0121">Carboxypeptidase</keyword>
<dbReference type="Pfam" id="PF04389">
    <property type="entry name" value="Peptidase_M28"/>
    <property type="match status" value="1"/>
</dbReference>
<feature type="region of interest" description="Disordered" evidence="1">
    <location>
        <begin position="478"/>
        <end position="548"/>
    </location>
</feature>
<evidence type="ECO:0000313" key="6">
    <source>
        <dbReference type="EMBL" id="TDT33583.1"/>
    </source>
</evidence>
<dbReference type="GO" id="GO:0006508">
    <property type="term" value="P:proteolysis"/>
    <property type="evidence" value="ECO:0007669"/>
    <property type="project" value="InterPro"/>
</dbReference>
<keyword evidence="6" id="KW-0378">Hydrolase</keyword>
<keyword evidence="2" id="KW-0472">Membrane</keyword>
<dbReference type="Gene3D" id="3.50.30.30">
    <property type="match status" value="1"/>
</dbReference>
<evidence type="ECO:0000256" key="1">
    <source>
        <dbReference type="SAM" id="MobiDB-lite"/>
    </source>
</evidence>
<feature type="chain" id="PRO_5020423762" evidence="3">
    <location>
        <begin position="28"/>
        <end position="575"/>
    </location>
</feature>
<dbReference type="GO" id="GO:0004180">
    <property type="term" value="F:carboxypeptidase activity"/>
    <property type="evidence" value="ECO:0007669"/>
    <property type="project" value="UniProtKB-KW"/>
</dbReference>
<feature type="domain" description="Peptidase M28" evidence="5">
    <location>
        <begin position="242"/>
        <end position="457"/>
    </location>
</feature>
<dbReference type="InterPro" id="IPR045175">
    <property type="entry name" value="M28_fam"/>
</dbReference>
<comment type="caution">
    <text evidence="6">The sequence shown here is derived from an EMBL/GenBank/DDBJ whole genome shotgun (WGS) entry which is preliminary data.</text>
</comment>
<protein>
    <submittedName>
        <fullName evidence="6">Zn-dependent M28 family amino/carboxypeptidase</fullName>
    </submittedName>
</protein>
<accession>A0A4R7JAJ8</accession>
<dbReference type="InterPro" id="IPR007484">
    <property type="entry name" value="Peptidase_M28"/>
</dbReference>
<organism evidence="6 7">
    <name type="scientific">Naumannella halotolerans</name>
    <dbReference type="NCBI Taxonomy" id="993414"/>
    <lineage>
        <taxon>Bacteria</taxon>
        <taxon>Bacillati</taxon>
        <taxon>Actinomycetota</taxon>
        <taxon>Actinomycetes</taxon>
        <taxon>Propionibacteriales</taxon>
        <taxon>Propionibacteriaceae</taxon>
        <taxon>Naumannella</taxon>
    </lineage>
</organism>
<feature type="signal peptide" evidence="3">
    <location>
        <begin position="1"/>
        <end position="27"/>
    </location>
</feature>
<keyword evidence="6" id="KW-0645">Protease</keyword>
<dbReference type="SUPFAM" id="SSF52025">
    <property type="entry name" value="PA domain"/>
    <property type="match status" value="1"/>
</dbReference>